<feature type="compositionally biased region" description="Low complexity" evidence="1">
    <location>
        <begin position="131"/>
        <end position="148"/>
    </location>
</feature>
<organism evidence="2 3">
    <name type="scientific">Zasmidium cellare ATCC 36951</name>
    <dbReference type="NCBI Taxonomy" id="1080233"/>
    <lineage>
        <taxon>Eukaryota</taxon>
        <taxon>Fungi</taxon>
        <taxon>Dikarya</taxon>
        <taxon>Ascomycota</taxon>
        <taxon>Pezizomycotina</taxon>
        <taxon>Dothideomycetes</taxon>
        <taxon>Dothideomycetidae</taxon>
        <taxon>Mycosphaerellales</taxon>
        <taxon>Mycosphaerellaceae</taxon>
        <taxon>Zasmidium</taxon>
    </lineage>
</organism>
<feature type="compositionally biased region" description="Acidic residues" evidence="1">
    <location>
        <begin position="154"/>
        <end position="166"/>
    </location>
</feature>
<gene>
    <name evidence="2" type="ORF">M409DRAFT_21371</name>
</gene>
<feature type="compositionally biased region" description="Low complexity" evidence="1">
    <location>
        <begin position="21"/>
        <end position="35"/>
    </location>
</feature>
<dbReference type="Proteomes" id="UP000799537">
    <property type="component" value="Unassembled WGS sequence"/>
</dbReference>
<feature type="region of interest" description="Disordered" evidence="1">
    <location>
        <begin position="99"/>
        <end position="180"/>
    </location>
</feature>
<accession>A0A6A6CT25</accession>
<dbReference type="GeneID" id="54559101"/>
<feature type="region of interest" description="Disordered" evidence="1">
    <location>
        <begin position="1"/>
        <end position="38"/>
    </location>
</feature>
<reference evidence="2" key="1">
    <citation type="journal article" date="2020" name="Stud. Mycol.">
        <title>101 Dothideomycetes genomes: a test case for predicting lifestyles and emergence of pathogens.</title>
        <authorList>
            <person name="Haridas S."/>
            <person name="Albert R."/>
            <person name="Binder M."/>
            <person name="Bloem J."/>
            <person name="Labutti K."/>
            <person name="Salamov A."/>
            <person name="Andreopoulos B."/>
            <person name="Baker S."/>
            <person name="Barry K."/>
            <person name="Bills G."/>
            <person name="Bluhm B."/>
            <person name="Cannon C."/>
            <person name="Castanera R."/>
            <person name="Culley D."/>
            <person name="Daum C."/>
            <person name="Ezra D."/>
            <person name="Gonzalez J."/>
            <person name="Henrissat B."/>
            <person name="Kuo A."/>
            <person name="Liang C."/>
            <person name="Lipzen A."/>
            <person name="Lutzoni F."/>
            <person name="Magnuson J."/>
            <person name="Mondo S."/>
            <person name="Nolan M."/>
            <person name="Ohm R."/>
            <person name="Pangilinan J."/>
            <person name="Park H.-J."/>
            <person name="Ramirez L."/>
            <person name="Alfaro M."/>
            <person name="Sun H."/>
            <person name="Tritt A."/>
            <person name="Yoshinaga Y."/>
            <person name="Zwiers L.-H."/>
            <person name="Turgeon B."/>
            <person name="Goodwin S."/>
            <person name="Spatafora J."/>
            <person name="Crous P."/>
            <person name="Grigoriev I."/>
        </authorList>
    </citation>
    <scope>NUCLEOTIDE SEQUENCE</scope>
    <source>
        <strain evidence="2">ATCC 36951</strain>
    </source>
</reference>
<protein>
    <submittedName>
        <fullName evidence="2">Uncharacterized protein</fullName>
    </submittedName>
</protein>
<feature type="compositionally biased region" description="Basic and acidic residues" evidence="1">
    <location>
        <begin position="231"/>
        <end position="247"/>
    </location>
</feature>
<evidence type="ECO:0000256" key="1">
    <source>
        <dbReference type="SAM" id="MobiDB-lite"/>
    </source>
</evidence>
<feature type="compositionally biased region" description="Acidic residues" evidence="1">
    <location>
        <begin position="116"/>
        <end position="126"/>
    </location>
</feature>
<keyword evidence="3" id="KW-1185">Reference proteome</keyword>
<dbReference type="AlphaFoldDB" id="A0A6A6CT25"/>
<feature type="region of interest" description="Disordered" evidence="1">
    <location>
        <begin position="227"/>
        <end position="258"/>
    </location>
</feature>
<sequence length="354" mass="39001">MSGQQHETNAGYEERRRRRQQAATHARTQAQAGTQNPGRAQLSQILTTRRQEIGRTVVEVFNGGYYSIGIRSQMNVVNFDGRELVLQFDDLAELCDGDGNTLASTGLEVTTRETIGEEEDDDDDESFVANSSTSGGDRSNASSSSASDQGYEGDIGDSDAESDSEQETYREEIQGRPTSINFSYEGTLALLRELGGEGGGESTTNPQNFEAQVLRGLEDIAGRSVYQGGTQEDRPLPALYHDNHDDLDATPASAPPPRPEHVYTALRAMDGEWTHVVQHGNISRLGQRRDFSLIDDEAFDAMIDIVHRYRVNPDEVDRNGVADSAAQALREAGVEWTELVDFLRREQRRAAVVS</sequence>
<evidence type="ECO:0000313" key="3">
    <source>
        <dbReference type="Proteomes" id="UP000799537"/>
    </source>
</evidence>
<dbReference type="RefSeq" id="XP_033669515.1">
    <property type="nucleotide sequence ID" value="XM_033805829.1"/>
</dbReference>
<proteinExistence type="predicted"/>
<name>A0A6A6CT25_ZASCE</name>
<dbReference type="EMBL" id="ML993590">
    <property type="protein sequence ID" value="KAF2168626.1"/>
    <property type="molecule type" value="Genomic_DNA"/>
</dbReference>
<evidence type="ECO:0000313" key="2">
    <source>
        <dbReference type="EMBL" id="KAF2168626.1"/>
    </source>
</evidence>